<evidence type="ECO:0000256" key="1">
    <source>
        <dbReference type="ARBA" id="ARBA00004162"/>
    </source>
</evidence>
<dbReference type="AlphaFoldDB" id="A0A5C5BDI3"/>
<dbReference type="OrthoDB" id="3267178at2"/>
<protein>
    <submittedName>
        <fullName evidence="12">Preprotein translocase subunit YajC</fullName>
    </submittedName>
</protein>
<evidence type="ECO:0000256" key="10">
    <source>
        <dbReference type="SAM" id="MobiDB-lite"/>
    </source>
</evidence>
<evidence type="ECO:0000313" key="13">
    <source>
        <dbReference type="Proteomes" id="UP000313849"/>
    </source>
</evidence>
<comment type="similarity">
    <text evidence="2">Belongs to the YajC family.</text>
</comment>
<keyword evidence="4" id="KW-1003">Cell membrane</keyword>
<dbReference type="SMART" id="SM01323">
    <property type="entry name" value="YajC"/>
    <property type="match status" value="1"/>
</dbReference>
<gene>
    <name evidence="12" type="primary">yajC</name>
    <name evidence="12" type="ORF">FH969_05400</name>
</gene>
<keyword evidence="13" id="KW-1185">Reference proteome</keyword>
<evidence type="ECO:0000256" key="3">
    <source>
        <dbReference type="ARBA" id="ARBA00022448"/>
    </source>
</evidence>
<comment type="caution">
    <text evidence="12">The sequence shown here is derived from an EMBL/GenBank/DDBJ whole genome shotgun (WGS) entry which is preliminary data.</text>
</comment>
<dbReference type="RefSeq" id="WP_139986405.1">
    <property type="nucleotide sequence ID" value="NZ_VENP01000014.1"/>
</dbReference>
<reference evidence="12 13" key="1">
    <citation type="submission" date="2019-06" db="EMBL/GenBank/DDBJ databases">
        <title>Draft genome sequence of Miniimonas arenae KCTC 19750T isolated from sea sand.</title>
        <authorList>
            <person name="Park S.-J."/>
        </authorList>
    </citation>
    <scope>NUCLEOTIDE SEQUENCE [LARGE SCALE GENOMIC DNA]</scope>
    <source>
        <strain evidence="12 13">KCTC 19750</strain>
    </source>
</reference>
<dbReference type="Pfam" id="PF02699">
    <property type="entry name" value="YajC"/>
    <property type="match status" value="1"/>
</dbReference>
<keyword evidence="9 11" id="KW-0472">Membrane</keyword>
<dbReference type="EMBL" id="VENP01000014">
    <property type="protein sequence ID" value="TNU75859.1"/>
    <property type="molecule type" value="Genomic_DNA"/>
</dbReference>
<dbReference type="GO" id="GO:0015031">
    <property type="term" value="P:protein transport"/>
    <property type="evidence" value="ECO:0007669"/>
    <property type="project" value="UniProtKB-KW"/>
</dbReference>
<organism evidence="12 13">
    <name type="scientific">Miniimonas arenae</name>
    <dbReference type="NCBI Taxonomy" id="676201"/>
    <lineage>
        <taxon>Bacteria</taxon>
        <taxon>Bacillati</taxon>
        <taxon>Actinomycetota</taxon>
        <taxon>Actinomycetes</taxon>
        <taxon>Micrococcales</taxon>
        <taxon>Beutenbergiaceae</taxon>
        <taxon>Miniimonas</taxon>
    </lineage>
</organism>
<evidence type="ECO:0000256" key="9">
    <source>
        <dbReference type="ARBA" id="ARBA00023136"/>
    </source>
</evidence>
<dbReference type="Proteomes" id="UP000313849">
    <property type="component" value="Unassembled WGS sequence"/>
</dbReference>
<feature type="transmembrane region" description="Helical" evidence="11">
    <location>
        <begin position="6"/>
        <end position="22"/>
    </location>
</feature>
<keyword evidence="5 11" id="KW-0812">Transmembrane</keyword>
<dbReference type="PANTHER" id="PTHR33909">
    <property type="entry name" value="SEC TRANSLOCON ACCESSORY COMPLEX SUBUNIT YAJC"/>
    <property type="match status" value="1"/>
</dbReference>
<dbReference type="NCBIfam" id="TIGR00739">
    <property type="entry name" value="yajC"/>
    <property type="match status" value="1"/>
</dbReference>
<evidence type="ECO:0000256" key="4">
    <source>
        <dbReference type="ARBA" id="ARBA00022475"/>
    </source>
</evidence>
<evidence type="ECO:0000256" key="8">
    <source>
        <dbReference type="ARBA" id="ARBA00023010"/>
    </source>
</evidence>
<sequence>MGESLPLILLLGVAVIGMLFMSQRGKKQQAKQSDFRNTLEPGQQVMTSSGQLGAVVEVVGDAVTIETTPGVQTRWVKAAIQAVPPQFASVLEPVESTEALNALETGEATYVDDVLTDPGAERPSYGTAQDRDDEGTSGPARA</sequence>
<evidence type="ECO:0000256" key="6">
    <source>
        <dbReference type="ARBA" id="ARBA00022927"/>
    </source>
</evidence>
<dbReference type="GO" id="GO:0005886">
    <property type="term" value="C:plasma membrane"/>
    <property type="evidence" value="ECO:0007669"/>
    <property type="project" value="UniProtKB-SubCell"/>
</dbReference>
<evidence type="ECO:0000256" key="11">
    <source>
        <dbReference type="SAM" id="Phobius"/>
    </source>
</evidence>
<keyword evidence="6" id="KW-0653">Protein transport</keyword>
<feature type="region of interest" description="Disordered" evidence="10">
    <location>
        <begin position="110"/>
        <end position="142"/>
    </location>
</feature>
<evidence type="ECO:0000313" key="12">
    <source>
        <dbReference type="EMBL" id="TNU75859.1"/>
    </source>
</evidence>
<keyword evidence="3" id="KW-0813">Transport</keyword>
<keyword evidence="8" id="KW-0811">Translocation</keyword>
<accession>A0A5C5BDI3</accession>
<dbReference type="PANTHER" id="PTHR33909:SF1">
    <property type="entry name" value="SEC TRANSLOCON ACCESSORY COMPLEX SUBUNIT YAJC"/>
    <property type="match status" value="1"/>
</dbReference>
<proteinExistence type="inferred from homology"/>
<evidence type="ECO:0000256" key="5">
    <source>
        <dbReference type="ARBA" id="ARBA00022692"/>
    </source>
</evidence>
<evidence type="ECO:0000256" key="2">
    <source>
        <dbReference type="ARBA" id="ARBA00006742"/>
    </source>
</evidence>
<keyword evidence="7 11" id="KW-1133">Transmembrane helix</keyword>
<comment type="subcellular location">
    <subcellularLocation>
        <location evidence="1">Cell membrane</location>
        <topology evidence="1">Single-pass membrane protein</topology>
    </subcellularLocation>
</comment>
<dbReference type="InterPro" id="IPR003849">
    <property type="entry name" value="Preprotein_translocase_YajC"/>
</dbReference>
<evidence type="ECO:0000256" key="7">
    <source>
        <dbReference type="ARBA" id="ARBA00022989"/>
    </source>
</evidence>
<name>A0A5C5BDI3_9MICO</name>